<dbReference type="InterPro" id="IPR051460">
    <property type="entry name" value="HdrC_iron-sulfur_subunit"/>
</dbReference>
<evidence type="ECO:0000313" key="7">
    <source>
        <dbReference type="EMBL" id="GIQ66810.1"/>
    </source>
</evidence>
<organism evidence="7 8">
    <name type="scientific">Paenibacillus cisolokensis</name>
    <dbReference type="NCBI Taxonomy" id="1658519"/>
    <lineage>
        <taxon>Bacteria</taxon>
        <taxon>Bacillati</taxon>
        <taxon>Bacillota</taxon>
        <taxon>Bacilli</taxon>
        <taxon>Bacillales</taxon>
        <taxon>Paenibacillaceae</taxon>
        <taxon>Paenibacillus</taxon>
    </lineage>
</organism>
<comment type="caution">
    <text evidence="7">The sequence shown here is derived from an EMBL/GenBank/DDBJ whole genome shotgun (WGS) entry which is preliminary data.</text>
</comment>
<name>A0ABQ4NEZ4_9BACL</name>
<evidence type="ECO:0000256" key="4">
    <source>
        <dbReference type="ARBA" id="ARBA00023004"/>
    </source>
</evidence>
<dbReference type="PANTHER" id="PTHR43255">
    <property type="entry name" value="IRON-SULFUR-BINDING OXIDOREDUCTASE FADF-RELATED-RELATED"/>
    <property type="match status" value="1"/>
</dbReference>
<proteinExistence type="predicted"/>
<evidence type="ECO:0000256" key="2">
    <source>
        <dbReference type="ARBA" id="ARBA00022723"/>
    </source>
</evidence>
<sequence length="172" mass="18652">MTACPHTYNTFRNEYPDFGLPSGVRVEHHTEMLANLVAEGKLKPVHPVRETVAYHDSCYLGRYNGIYDPPRAIIRSIPGIALKEMERSRERGMCCGAGGGLMWMEEKGGVRVNEARAAQALAVGPTVIGSACPYCLTMMEDGIKLLEAEETVKARDAAELLAAAVFGEPLAG</sequence>
<gene>
    <name evidence="7" type="ORF">PACILC2_53780</name>
</gene>
<keyword evidence="8" id="KW-1185">Reference proteome</keyword>
<evidence type="ECO:0000256" key="1">
    <source>
        <dbReference type="ARBA" id="ARBA00022485"/>
    </source>
</evidence>
<protein>
    <recommendedName>
        <fullName evidence="6">Cysteine-rich domain-containing protein</fullName>
    </recommendedName>
</protein>
<reference evidence="7 8" key="1">
    <citation type="submission" date="2021-04" db="EMBL/GenBank/DDBJ databases">
        <title>Draft genome sequence of Paenibacillus cisolokensis, LC2-13A.</title>
        <authorList>
            <person name="Uke A."/>
            <person name="Chhe C."/>
            <person name="Baramee S."/>
            <person name="Kosugi A."/>
        </authorList>
    </citation>
    <scope>NUCLEOTIDE SEQUENCE [LARGE SCALE GENOMIC DNA]</scope>
    <source>
        <strain evidence="7 8">LC2-13A</strain>
    </source>
</reference>
<evidence type="ECO:0000256" key="5">
    <source>
        <dbReference type="ARBA" id="ARBA00023014"/>
    </source>
</evidence>
<evidence type="ECO:0000259" key="6">
    <source>
        <dbReference type="Pfam" id="PF02754"/>
    </source>
</evidence>
<dbReference type="InterPro" id="IPR004017">
    <property type="entry name" value="Cys_rich_dom"/>
</dbReference>
<keyword evidence="3" id="KW-0560">Oxidoreductase</keyword>
<accession>A0ABQ4NEZ4</accession>
<keyword evidence="2" id="KW-0479">Metal-binding</keyword>
<keyword evidence="5" id="KW-0411">Iron-sulfur</keyword>
<evidence type="ECO:0000313" key="8">
    <source>
        <dbReference type="Proteomes" id="UP000680304"/>
    </source>
</evidence>
<evidence type="ECO:0000256" key="3">
    <source>
        <dbReference type="ARBA" id="ARBA00023002"/>
    </source>
</evidence>
<dbReference type="EMBL" id="BOVJ01000212">
    <property type="protein sequence ID" value="GIQ66810.1"/>
    <property type="molecule type" value="Genomic_DNA"/>
</dbReference>
<keyword evidence="1" id="KW-0004">4Fe-4S</keyword>
<dbReference type="Pfam" id="PF02754">
    <property type="entry name" value="CCG"/>
    <property type="match status" value="1"/>
</dbReference>
<dbReference type="PANTHER" id="PTHR43255:SF1">
    <property type="entry name" value="IRON-SULFUR-BINDING OXIDOREDUCTASE FADF-RELATED"/>
    <property type="match status" value="1"/>
</dbReference>
<keyword evidence="4" id="KW-0408">Iron</keyword>
<dbReference type="Proteomes" id="UP000680304">
    <property type="component" value="Unassembled WGS sequence"/>
</dbReference>
<feature type="domain" description="Cysteine-rich" evidence="6">
    <location>
        <begin position="52"/>
        <end position="139"/>
    </location>
</feature>